<evidence type="ECO:0000259" key="7">
    <source>
        <dbReference type="Pfam" id="PF10277"/>
    </source>
</evidence>
<keyword evidence="3 6" id="KW-0812">Transmembrane</keyword>
<dbReference type="PANTHER" id="PTHR21324">
    <property type="entry name" value="FASTING-INDUCIBLE INTEGRAL MEMBRANE PROTEIN TM6P1-RELATED"/>
    <property type="match status" value="1"/>
</dbReference>
<comment type="similarity">
    <text evidence="2">Belongs to the DRAM/TMEM150 family.</text>
</comment>
<feature type="transmembrane region" description="Helical" evidence="6">
    <location>
        <begin position="92"/>
        <end position="110"/>
    </location>
</feature>
<evidence type="ECO:0000313" key="8">
    <source>
        <dbReference type="EMBL" id="CAD6191257.1"/>
    </source>
</evidence>
<dbReference type="PANTHER" id="PTHR21324:SF15">
    <property type="entry name" value="TRANSMEMBRANE PROTEIN"/>
    <property type="match status" value="1"/>
</dbReference>
<dbReference type="AlphaFoldDB" id="A0A8S1H7D8"/>
<evidence type="ECO:0000256" key="5">
    <source>
        <dbReference type="ARBA" id="ARBA00023136"/>
    </source>
</evidence>
<gene>
    <name evidence="8" type="ORF">CAUJ_LOCUS7176</name>
</gene>
<organism evidence="8 9">
    <name type="scientific">Caenorhabditis auriculariae</name>
    <dbReference type="NCBI Taxonomy" id="2777116"/>
    <lineage>
        <taxon>Eukaryota</taxon>
        <taxon>Metazoa</taxon>
        <taxon>Ecdysozoa</taxon>
        <taxon>Nematoda</taxon>
        <taxon>Chromadorea</taxon>
        <taxon>Rhabditida</taxon>
        <taxon>Rhabditina</taxon>
        <taxon>Rhabditomorpha</taxon>
        <taxon>Rhabditoidea</taxon>
        <taxon>Rhabditidae</taxon>
        <taxon>Peloderinae</taxon>
        <taxon>Caenorhabditis</taxon>
    </lineage>
</organism>
<comment type="caution">
    <text evidence="8">The sequence shown here is derived from an EMBL/GenBank/DDBJ whole genome shotgun (WGS) entry which is preliminary data.</text>
</comment>
<feature type="transmembrane region" description="Helical" evidence="6">
    <location>
        <begin position="189"/>
        <end position="209"/>
    </location>
</feature>
<dbReference type="InterPro" id="IPR019402">
    <property type="entry name" value="CWH43_N"/>
</dbReference>
<dbReference type="OrthoDB" id="191706at2759"/>
<evidence type="ECO:0000313" key="9">
    <source>
        <dbReference type="Proteomes" id="UP000835052"/>
    </source>
</evidence>
<feature type="transmembrane region" description="Helical" evidence="6">
    <location>
        <begin position="52"/>
        <end position="71"/>
    </location>
</feature>
<feature type="transmembrane region" description="Helical" evidence="6">
    <location>
        <begin position="7"/>
        <end position="32"/>
    </location>
</feature>
<dbReference type="InterPro" id="IPR050911">
    <property type="entry name" value="DRAM/TMEM150_Autophagy_Mod"/>
</dbReference>
<dbReference type="Proteomes" id="UP000835052">
    <property type="component" value="Unassembled WGS sequence"/>
</dbReference>
<name>A0A8S1H7D8_9PELO</name>
<accession>A0A8S1H7D8</accession>
<dbReference type="EMBL" id="CAJGYM010000020">
    <property type="protein sequence ID" value="CAD6191257.1"/>
    <property type="molecule type" value="Genomic_DNA"/>
</dbReference>
<comment type="subcellular location">
    <subcellularLocation>
        <location evidence="1">Endomembrane system</location>
        <topology evidence="1">Multi-pass membrane protein</topology>
    </subcellularLocation>
</comment>
<sequence length="255" mass="29340">MAVVNVWLFPVLISSYSIFCLLTCASLSAYYHSFPSRWPYLSDFTKEVPAKNAFAVMTNHILLMALIWIYLKHRELISYFLQSSLQHLRTWSTANTAIGFGAIFFMQLSVNFPETKVPHMEYYSNRASLVLFIVYVWLHCLLSSRVADKNISNTKLLVVRLTIAAALSSCAVSMLQLVKTHPSAQYGAIYEWACYLSFCFFLLTDAYEFRNLVFRAPKLVIRGSSTYDEAVFSGETQEEETEDYRQSWLTTQLVR</sequence>
<keyword evidence="4 6" id="KW-1133">Transmembrane helix</keyword>
<evidence type="ECO:0000256" key="4">
    <source>
        <dbReference type="ARBA" id="ARBA00022989"/>
    </source>
</evidence>
<dbReference type="GO" id="GO:0012505">
    <property type="term" value="C:endomembrane system"/>
    <property type="evidence" value="ECO:0007669"/>
    <property type="project" value="UniProtKB-SubCell"/>
</dbReference>
<evidence type="ECO:0000256" key="1">
    <source>
        <dbReference type="ARBA" id="ARBA00004127"/>
    </source>
</evidence>
<feature type="transmembrane region" description="Helical" evidence="6">
    <location>
        <begin position="156"/>
        <end position="177"/>
    </location>
</feature>
<feature type="transmembrane region" description="Helical" evidence="6">
    <location>
        <begin position="122"/>
        <end position="144"/>
    </location>
</feature>
<evidence type="ECO:0000256" key="6">
    <source>
        <dbReference type="SAM" id="Phobius"/>
    </source>
</evidence>
<evidence type="ECO:0000256" key="3">
    <source>
        <dbReference type="ARBA" id="ARBA00022692"/>
    </source>
</evidence>
<feature type="domain" description="CWH43-like N-terminal" evidence="7">
    <location>
        <begin position="6"/>
        <end position="211"/>
    </location>
</feature>
<protein>
    <recommendedName>
        <fullName evidence="7">CWH43-like N-terminal domain-containing protein</fullName>
    </recommendedName>
</protein>
<reference evidence="8" key="1">
    <citation type="submission" date="2020-10" db="EMBL/GenBank/DDBJ databases">
        <authorList>
            <person name="Kikuchi T."/>
        </authorList>
    </citation>
    <scope>NUCLEOTIDE SEQUENCE</scope>
    <source>
        <strain evidence="8">NKZ352</strain>
    </source>
</reference>
<evidence type="ECO:0000256" key="2">
    <source>
        <dbReference type="ARBA" id="ARBA00006565"/>
    </source>
</evidence>
<keyword evidence="5 6" id="KW-0472">Membrane</keyword>
<keyword evidence="9" id="KW-1185">Reference proteome</keyword>
<dbReference type="Pfam" id="PF10277">
    <property type="entry name" value="Frag1"/>
    <property type="match status" value="1"/>
</dbReference>
<proteinExistence type="inferred from homology"/>